<dbReference type="EMBL" id="SDMP01000008">
    <property type="protein sequence ID" value="RYR42373.1"/>
    <property type="molecule type" value="Genomic_DNA"/>
</dbReference>
<dbReference type="AlphaFoldDB" id="A0A445BUJ0"/>
<protein>
    <recommendedName>
        <fullName evidence="1">DUF7950 domain-containing protein</fullName>
    </recommendedName>
</protein>
<dbReference type="PANTHER" id="PTHR33595">
    <property type="entry name" value="VON WILLEBRAND FACTOR A DOMAIN PROTEIN"/>
    <property type="match status" value="1"/>
</dbReference>
<proteinExistence type="predicted"/>
<dbReference type="Proteomes" id="UP000289738">
    <property type="component" value="Chromosome A08"/>
</dbReference>
<comment type="caution">
    <text evidence="2">The sequence shown here is derived from an EMBL/GenBank/DDBJ whole genome shotgun (WGS) entry which is preliminary data.</text>
</comment>
<dbReference type="STRING" id="3818.A0A445BUJ0"/>
<feature type="domain" description="DUF7950" evidence="1">
    <location>
        <begin position="154"/>
        <end position="289"/>
    </location>
</feature>
<evidence type="ECO:0000313" key="3">
    <source>
        <dbReference type="Proteomes" id="UP000289738"/>
    </source>
</evidence>
<dbReference type="Pfam" id="PF25821">
    <property type="entry name" value="DUF7950"/>
    <property type="match status" value="1"/>
</dbReference>
<accession>A0A445BUJ0</accession>
<keyword evidence="3" id="KW-1185">Reference proteome</keyword>
<dbReference type="PANTHER" id="PTHR33595:SF3">
    <property type="entry name" value="PAS DOMAIN-CONTAINING PROTEIN"/>
    <property type="match status" value="1"/>
</dbReference>
<evidence type="ECO:0000313" key="2">
    <source>
        <dbReference type="EMBL" id="RYR42373.1"/>
    </source>
</evidence>
<organism evidence="2 3">
    <name type="scientific">Arachis hypogaea</name>
    <name type="common">Peanut</name>
    <dbReference type="NCBI Taxonomy" id="3818"/>
    <lineage>
        <taxon>Eukaryota</taxon>
        <taxon>Viridiplantae</taxon>
        <taxon>Streptophyta</taxon>
        <taxon>Embryophyta</taxon>
        <taxon>Tracheophyta</taxon>
        <taxon>Spermatophyta</taxon>
        <taxon>Magnoliopsida</taxon>
        <taxon>eudicotyledons</taxon>
        <taxon>Gunneridae</taxon>
        <taxon>Pentapetalae</taxon>
        <taxon>rosids</taxon>
        <taxon>fabids</taxon>
        <taxon>Fabales</taxon>
        <taxon>Fabaceae</taxon>
        <taxon>Papilionoideae</taxon>
        <taxon>50 kb inversion clade</taxon>
        <taxon>dalbergioids sensu lato</taxon>
        <taxon>Dalbergieae</taxon>
        <taxon>Pterocarpus clade</taxon>
        <taxon>Arachis</taxon>
    </lineage>
</organism>
<dbReference type="Gramene" id="arahy.Tifrunner.gnm2.ann2.Ah08g124800.1">
    <property type="protein sequence ID" value="arahy.Tifrunner.gnm2.ann2.Ah08g124800.1-CDS-1"/>
    <property type="gene ID" value="arahy.Tifrunner.gnm2.ann2.Ah08g124800"/>
</dbReference>
<gene>
    <name evidence="2" type="ORF">Ahy_A08g038842</name>
</gene>
<name>A0A445BUJ0_ARAHY</name>
<dbReference type="InterPro" id="IPR057710">
    <property type="entry name" value="DUF7950"/>
</dbReference>
<reference evidence="2 3" key="1">
    <citation type="submission" date="2019-01" db="EMBL/GenBank/DDBJ databases">
        <title>Sequencing of cultivated peanut Arachis hypogaea provides insights into genome evolution and oil improvement.</title>
        <authorList>
            <person name="Chen X."/>
        </authorList>
    </citation>
    <scope>NUCLEOTIDE SEQUENCE [LARGE SCALE GENOMIC DNA]</scope>
    <source>
        <strain evidence="3">cv. Fuhuasheng</strain>
        <tissue evidence="2">Leaves</tissue>
    </source>
</reference>
<dbReference type="OrthoDB" id="1922150at2759"/>
<evidence type="ECO:0000259" key="1">
    <source>
        <dbReference type="Pfam" id="PF25821"/>
    </source>
</evidence>
<sequence>MIKTFNPRQNPAKTIEILSRYRPIAPKPETDLSPKIKQSSYLRSLWAQLQARPTRTRKRGRPLPSFKRQKTHILGFCPAATCHLTPPPPPTPRLVTLSLLPCSSNSPSPSPPIGFNVAQKKNIPEEKDFLKQLQGGVVNASSVIAPQAVRAVGSCIKVGSISVSENGILVTKTAEQVEEEVESEALPAVITDSKNRVRMANSAYREMVGQPVCSWLQSVVTGATCTSRICGDVALHLCGSSKVPVSSNGFSCWVRIGWNNQGKKIEVNSFCDVNRLSCQSRDYLFSWRFHTINM</sequence>